<reference evidence="1 2" key="1">
    <citation type="submission" date="2018-04" db="EMBL/GenBank/DDBJ databases">
        <title>Whole genome sequencing of Salmonella enterica.</title>
        <authorList>
            <person name="Bell R."/>
        </authorList>
    </citation>
    <scope>NUCLEOTIDE SEQUENCE [LARGE SCALE GENOMIC DNA]</scope>
    <source>
        <strain evidence="1 2">CFSAN058507</strain>
    </source>
</reference>
<proteinExistence type="predicted"/>
<protein>
    <submittedName>
        <fullName evidence="1">Uncharacterized protein</fullName>
    </submittedName>
</protein>
<organism evidence="1 2">
    <name type="scientific">Salmonella enterica I</name>
    <dbReference type="NCBI Taxonomy" id="59201"/>
    <lineage>
        <taxon>Bacteria</taxon>
        <taxon>Pseudomonadati</taxon>
        <taxon>Pseudomonadota</taxon>
        <taxon>Gammaproteobacteria</taxon>
        <taxon>Enterobacterales</taxon>
        <taxon>Enterobacteriaceae</taxon>
        <taxon>Salmonella</taxon>
    </lineage>
</organism>
<sequence>MSMTTCRKCGGEVTREEKKCPYCNTKRPSERWWNDVVRLVVFLIVLIGLLKACSYLPDSSSGENEDTAQYSDTTLKQWRGLEKEVRLKFIDGYLTKANIPLSASSDFYNCISQHSFTKDDSVKAKEALDWCKQDYAKDPSLLANMVNFDTFKGNVRSFDSSYRPLTSMIKDNMNDPSSFKHIETNYRFVLSGSAPYAIVTTTYQGRNVFGSIVKDKASAKVDLKTGNIIKYYQ</sequence>
<evidence type="ECO:0000313" key="1">
    <source>
        <dbReference type="EMBL" id="PTU35375.1"/>
    </source>
</evidence>
<comment type="caution">
    <text evidence="1">The sequence shown here is derived from an EMBL/GenBank/DDBJ whole genome shotgun (WGS) entry which is preliminary data.</text>
</comment>
<dbReference type="EMBL" id="QAQO01000015">
    <property type="protein sequence ID" value="PTU35375.1"/>
    <property type="molecule type" value="Genomic_DNA"/>
</dbReference>
<dbReference type="AlphaFoldDB" id="A0A7Z1SWM0"/>
<dbReference type="RefSeq" id="WP_070809805.1">
    <property type="nucleotide sequence ID" value="NZ_QAQO01000015.1"/>
</dbReference>
<evidence type="ECO:0000313" key="2">
    <source>
        <dbReference type="Proteomes" id="UP000244190"/>
    </source>
</evidence>
<name>A0A7Z1SWM0_SALET</name>
<gene>
    <name evidence="1" type="ORF">DBZ43_18065</name>
</gene>
<dbReference type="Proteomes" id="UP000244190">
    <property type="component" value="Unassembled WGS sequence"/>
</dbReference>
<accession>A0A7Z1SWM0</accession>